<feature type="domain" description="SWIM-type" evidence="3">
    <location>
        <begin position="54"/>
        <end position="92"/>
    </location>
</feature>
<dbReference type="SMART" id="SM00490">
    <property type="entry name" value="HELICc"/>
    <property type="match status" value="1"/>
</dbReference>
<keyword evidence="6" id="KW-0547">Nucleotide-binding</keyword>
<dbReference type="PROSITE" id="PS51194">
    <property type="entry name" value="HELICASE_CTER"/>
    <property type="match status" value="1"/>
</dbReference>
<dbReference type="GO" id="GO:0008270">
    <property type="term" value="F:zinc ion binding"/>
    <property type="evidence" value="ECO:0007669"/>
    <property type="project" value="UniProtKB-KW"/>
</dbReference>
<evidence type="ECO:0000256" key="1">
    <source>
        <dbReference type="ARBA" id="ARBA00022801"/>
    </source>
</evidence>
<dbReference type="InterPro" id="IPR013663">
    <property type="entry name" value="Helicase_SWF/SNF/SWI_bac"/>
</dbReference>
<evidence type="ECO:0000313" key="6">
    <source>
        <dbReference type="EMBL" id="SDT19261.1"/>
    </source>
</evidence>
<dbReference type="Pfam" id="PF00271">
    <property type="entry name" value="Helicase_C"/>
    <property type="match status" value="1"/>
</dbReference>
<proteinExistence type="predicted"/>
<evidence type="ECO:0000313" key="7">
    <source>
        <dbReference type="Proteomes" id="UP000199103"/>
    </source>
</evidence>
<dbReference type="Pfam" id="PF08455">
    <property type="entry name" value="SNF2_assoc"/>
    <property type="match status" value="1"/>
</dbReference>
<keyword evidence="2" id="KW-0863">Zinc-finger</keyword>
<dbReference type="RefSeq" id="WP_172836200.1">
    <property type="nucleotide sequence ID" value="NZ_LT629772.1"/>
</dbReference>
<dbReference type="AlphaFoldDB" id="A0A1H1YD05"/>
<dbReference type="GO" id="GO:0016787">
    <property type="term" value="F:hydrolase activity"/>
    <property type="evidence" value="ECO:0007669"/>
    <property type="project" value="UniProtKB-KW"/>
</dbReference>
<dbReference type="SMART" id="SM00487">
    <property type="entry name" value="DEXDc"/>
    <property type="match status" value="1"/>
</dbReference>
<dbReference type="Pfam" id="PF00176">
    <property type="entry name" value="SNF2-rel_dom"/>
    <property type="match status" value="1"/>
</dbReference>
<dbReference type="InterPro" id="IPR038718">
    <property type="entry name" value="SNF2-like_sf"/>
</dbReference>
<sequence>MIDLSDDAIGNLVGWNTLYRGVEYAASGRVERVNWSQGQSVLDGVVSGSRPQPYRVNILFNGGRTSRPTVGVCSCPMHINCKHVAATLIGARQPSEDDAGSTSWRRMLEPLVRHNTAPVTAVALQLDLRSSSPEPLRARPVVKGKSGRWIRGDVGWQLFGTSSPAGDFDPGHHQLLAAIRGLGRDQWSHQQNWKRLDDVSSSALWALLGDVRRSGLTLIGDDSGAPVLIDDEPVRVWLEAHRDDDGLTLAPVFEQQGETFDPTKTTVVGVPQQLLARRDDDGGLRFAMLEQPLDPAISRLLISGQSLVVPGEDEQKFLDDYFPRLRTTIAVRSSDHSFVPPARREPVLALELRPRSDHQMELRWDWWYRRGEDDPGERFSLVVGAGSQNRDLPAEQEILTRLDLKRFDVLLDSSVSRSLLARNKLGTEDMIHFVSEVLPQLDGQAGLMIIFEGQLPEYSEASRPPMIKVKTEHIRGERDWFELSVTVEVDGERVEFATLFKALAKGEPMLVLPSGTYFRLNRPEFRQLADLIAEARAIGEPTADGVTVSRFQVDWWEEIEKLGVDLEQAAEWRSAISGLRSAGEVERIEPPAGFTATLRDYQRDGLDWLAYLHDHGLGGVLADDMGLGKTLQTLALICHARERGTGGSEPYLVVAPTSVVGNWAAEASRFAPDLKVVAITETEGKSGVALPDAVAGADLVLTSYTLLRIDFDNYAALRWAGMMLDEAQFVKNHQSRAYQCVRMIDAPFKVAITGTPMENNLMELWSMFSITAPGLFPGPTAFRDDYAKPIERNHDQTLLDRLRSRVRPFMLRRTKEQVAAELPPRQEQVIALDLLPKHRKVYQTHLHRERQKILGLLDDLDANRFEVFRSLTLLRQLSLDASLHDDQYADVPSTKLEALADLVTEILAEEHRLLIFSQFTGFLTKVAEQLTAAGIDYAYLDGRTKNRPEVIDTFKRGAVPIFLISLKAGGFGLNLTEADYCILLDPWWNPASEQQAIDRIHRIGQTRNVMVYRLVAKDTIEEKVMALKADKAKLFASVMDGAAASGSRLSAAEIRSLIA</sequence>
<dbReference type="InterPro" id="IPR027417">
    <property type="entry name" value="P-loop_NTPase"/>
</dbReference>
<dbReference type="Pfam" id="PF04434">
    <property type="entry name" value="SWIM"/>
    <property type="match status" value="1"/>
</dbReference>
<accession>A0A1H1YD05</accession>
<evidence type="ECO:0000259" key="3">
    <source>
        <dbReference type="PROSITE" id="PS50966"/>
    </source>
</evidence>
<keyword evidence="2" id="KW-0479">Metal-binding</keyword>
<dbReference type="InterPro" id="IPR001650">
    <property type="entry name" value="Helicase_C-like"/>
</dbReference>
<dbReference type="STRING" id="630515.SAMN04489812_4513"/>
<dbReference type="PROSITE" id="PS50966">
    <property type="entry name" value="ZF_SWIM"/>
    <property type="match status" value="1"/>
</dbReference>
<dbReference type="GO" id="GO:0005524">
    <property type="term" value="F:ATP binding"/>
    <property type="evidence" value="ECO:0007669"/>
    <property type="project" value="InterPro"/>
</dbReference>
<evidence type="ECO:0000256" key="2">
    <source>
        <dbReference type="PROSITE-ProRule" id="PRU00325"/>
    </source>
</evidence>
<name>A0A1H1YD05_9ACTN</name>
<dbReference type="CDD" id="cd18012">
    <property type="entry name" value="DEXQc_arch_SWI2_SNF2"/>
    <property type="match status" value="1"/>
</dbReference>
<feature type="domain" description="Helicase C-terminal" evidence="5">
    <location>
        <begin position="898"/>
        <end position="1055"/>
    </location>
</feature>
<feature type="domain" description="Helicase ATP-binding" evidence="4">
    <location>
        <begin position="610"/>
        <end position="774"/>
    </location>
</feature>
<evidence type="ECO:0000259" key="5">
    <source>
        <dbReference type="PROSITE" id="PS51194"/>
    </source>
</evidence>
<dbReference type="EMBL" id="LT629772">
    <property type="protein sequence ID" value="SDT19261.1"/>
    <property type="molecule type" value="Genomic_DNA"/>
</dbReference>
<dbReference type="GO" id="GO:0004386">
    <property type="term" value="F:helicase activity"/>
    <property type="evidence" value="ECO:0007669"/>
    <property type="project" value="UniProtKB-KW"/>
</dbReference>
<dbReference type="InterPro" id="IPR007527">
    <property type="entry name" value="Znf_SWIM"/>
</dbReference>
<keyword evidence="1" id="KW-0378">Hydrolase</keyword>
<keyword evidence="7" id="KW-1185">Reference proteome</keyword>
<dbReference type="PANTHER" id="PTHR10799">
    <property type="entry name" value="SNF2/RAD54 HELICASE FAMILY"/>
    <property type="match status" value="1"/>
</dbReference>
<dbReference type="InterPro" id="IPR014001">
    <property type="entry name" value="Helicase_ATP-bd"/>
</dbReference>
<dbReference type="Proteomes" id="UP000199103">
    <property type="component" value="Chromosome I"/>
</dbReference>
<dbReference type="PROSITE" id="PS51192">
    <property type="entry name" value="HELICASE_ATP_BIND_1"/>
    <property type="match status" value="1"/>
</dbReference>
<dbReference type="InterPro" id="IPR049730">
    <property type="entry name" value="SNF2/RAD54-like_C"/>
</dbReference>
<protein>
    <submittedName>
        <fullName evidence="6">Superfamily II DNA or RNA helicase, SNF2 family</fullName>
    </submittedName>
</protein>
<reference evidence="6 7" key="1">
    <citation type="submission" date="2016-10" db="EMBL/GenBank/DDBJ databases">
        <authorList>
            <person name="de Groot N.N."/>
        </authorList>
    </citation>
    <scope>NUCLEOTIDE SEQUENCE [LARGE SCALE GENOMIC DNA]</scope>
    <source>
        <strain evidence="6 7">DSM 21800</strain>
    </source>
</reference>
<keyword evidence="6" id="KW-0067">ATP-binding</keyword>
<keyword evidence="6" id="KW-0347">Helicase</keyword>
<dbReference type="Gene3D" id="3.40.50.300">
    <property type="entry name" value="P-loop containing nucleotide triphosphate hydrolases"/>
    <property type="match status" value="1"/>
</dbReference>
<organism evidence="6 7">
    <name type="scientific">Microlunatus soli</name>
    <dbReference type="NCBI Taxonomy" id="630515"/>
    <lineage>
        <taxon>Bacteria</taxon>
        <taxon>Bacillati</taxon>
        <taxon>Actinomycetota</taxon>
        <taxon>Actinomycetes</taxon>
        <taxon>Propionibacteriales</taxon>
        <taxon>Propionibacteriaceae</taxon>
        <taxon>Microlunatus</taxon>
    </lineage>
</organism>
<gene>
    <name evidence="6" type="ORF">SAMN04489812_4513</name>
</gene>
<dbReference type="InterPro" id="IPR000330">
    <property type="entry name" value="SNF2_N"/>
</dbReference>
<evidence type="ECO:0000259" key="4">
    <source>
        <dbReference type="PROSITE" id="PS51192"/>
    </source>
</evidence>
<dbReference type="CDD" id="cd18793">
    <property type="entry name" value="SF2_C_SNF"/>
    <property type="match status" value="1"/>
</dbReference>
<dbReference type="SUPFAM" id="SSF52540">
    <property type="entry name" value="P-loop containing nucleoside triphosphate hydrolases"/>
    <property type="match status" value="2"/>
</dbReference>
<keyword evidence="2" id="KW-0862">Zinc</keyword>
<dbReference type="Gene3D" id="3.40.50.10810">
    <property type="entry name" value="Tandem AAA-ATPase domain"/>
    <property type="match status" value="1"/>
</dbReference>